<sequence>MSRTLWTNPDRPIADLDELRTRARAVLAQNDKGTMVTAAPNLYPHQWSWDAAFVATGLSTVGVPRALAELDHLLAAQWDSGMIPHIVFADEVQLRGAGLRGAGYFPGVDRWRTERASPAGVKSSGICQPPVHATLVRRIVERATSRGGEDGRLAEDFARRTLPQWIRWHEWMRRARASDRSGLVTIYHGWESGMDNSPRFDGPYSRVHPGDLEPFVRTDTRIVEDASQRPSDEEYARYLWLVQQMADVRFDDARLPGAVDFQVKDVFMSAAFAAANEDLAVLAERFGHSDEVTRLREWSAEFREGVDAAVDPATGLARDRDLLTGEWISLPTIAGFAPLLSTADPALRAAQLVLIEGPEWAGDPRLAFPLPPSTSTTSPLLRPREYWRGPVWPVMTWYIAEAMRRHGDGGRYARWREASIAQLMEGHFGEYYEPFTGEPLGSYHQSWTAAVALEWLDGS</sequence>
<dbReference type="GO" id="GO:0004573">
    <property type="term" value="F:Glc3Man9GlcNAc2 oligosaccharide glucosidase activity"/>
    <property type="evidence" value="ECO:0007669"/>
    <property type="project" value="InterPro"/>
</dbReference>
<dbReference type="Gene3D" id="1.50.10.10">
    <property type="match status" value="1"/>
</dbReference>
<feature type="domain" description="Mannosylglycerate hydrolase MGH1-like glycoside hydrolase" evidence="4">
    <location>
        <begin position="43"/>
        <end position="448"/>
    </location>
</feature>
<keyword evidence="3" id="KW-0326">Glycosidase</keyword>
<proteinExistence type="inferred from homology"/>
<dbReference type="InterPro" id="IPR054491">
    <property type="entry name" value="MGH1-like_GH"/>
</dbReference>
<evidence type="ECO:0000256" key="2">
    <source>
        <dbReference type="ARBA" id="ARBA00022801"/>
    </source>
</evidence>
<dbReference type="AlphaFoldDB" id="A0AB39L2J7"/>
<dbReference type="SUPFAM" id="SSF48208">
    <property type="entry name" value="Six-hairpin glycosidases"/>
    <property type="match status" value="1"/>
</dbReference>
<dbReference type="GO" id="GO:0009311">
    <property type="term" value="P:oligosaccharide metabolic process"/>
    <property type="evidence" value="ECO:0007669"/>
    <property type="project" value="InterPro"/>
</dbReference>
<dbReference type="InterPro" id="IPR012341">
    <property type="entry name" value="6hp_glycosidase-like_sf"/>
</dbReference>
<dbReference type="RefSeq" id="WP_369045622.1">
    <property type="nucleotide sequence ID" value="NZ_CP163302.1"/>
</dbReference>
<evidence type="ECO:0000256" key="3">
    <source>
        <dbReference type="ARBA" id="ARBA00023295"/>
    </source>
</evidence>
<evidence type="ECO:0000259" key="4">
    <source>
        <dbReference type="Pfam" id="PF22422"/>
    </source>
</evidence>
<reference evidence="5" key="1">
    <citation type="submission" date="2024-07" db="EMBL/GenBank/DDBJ databases">
        <authorList>
            <person name="fu j."/>
        </authorList>
    </citation>
    <scope>NUCLEOTIDE SEQUENCE</scope>
    <source>
        <strain evidence="5">P10A9</strain>
    </source>
</reference>
<evidence type="ECO:0000256" key="1">
    <source>
        <dbReference type="ARBA" id="ARBA00010833"/>
    </source>
</evidence>
<comment type="similarity">
    <text evidence="1">Belongs to the glycosyl hydrolase 63 family.</text>
</comment>
<keyword evidence="2" id="KW-0378">Hydrolase</keyword>
<gene>
    <name evidence="5" type="ORF">AB5L97_17465</name>
</gene>
<dbReference type="PANTHER" id="PTHR10412:SF11">
    <property type="entry name" value="MANNOSYL-OLIGOSACCHARIDE GLUCOSIDASE"/>
    <property type="match status" value="1"/>
</dbReference>
<dbReference type="PANTHER" id="PTHR10412">
    <property type="entry name" value="MANNOSYL-OLIGOSACCHARIDE GLUCOSIDASE"/>
    <property type="match status" value="1"/>
</dbReference>
<name>A0AB39L2J7_9MICC</name>
<dbReference type="GO" id="GO:0006487">
    <property type="term" value="P:protein N-linked glycosylation"/>
    <property type="evidence" value="ECO:0007669"/>
    <property type="project" value="TreeGrafter"/>
</dbReference>
<dbReference type="KEGG" id="spue:AB5L97_17465"/>
<dbReference type="InterPro" id="IPR004888">
    <property type="entry name" value="Glycoside_hydrolase_63"/>
</dbReference>
<dbReference type="InterPro" id="IPR008928">
    <property type="entry name" value="6-hairpin_glycosidase_sf"/>
</dbReference>
<protein>
    <submittedName>
        <fullName evidence="5">Glycogen debranching protein</fullName>
    </submittedName>
</protein>
<dbReference type="Pfam" id="PF22422">
    <property type="entry name" value="MGH1-like_GH"/>
    <property type="match status" value="1"/>
</dbReference>
<evidence type="ECO:0000313" key="5">
    <source>
        <dbReference type="EMBL" id="XDP45030.1"/>
    </source>
</evidence>
<dbReference type="EMBL" id="CP163302">
    <property type="protein sequence ID" value="XDP45030.1"/>
    <property type="molecule type" value="Genomic_DNA"/>
</dbReference>
<organism evidence="5">
    <name type="scientific">Sinomonas puerhi</name>
    <dbReference type="NCBI Taxonomy" id="3238584"/>
    <lineage>
        <taxon>Bacteria</taxon>
        <taxon>Bacillati</taxon>
        <taxon>Actinomycetota</taxon>
        <taxon>Actinomycetes</taxon>
        <taxon>Micrococcales</taxon>
        <taxon>Micrococcaceae</taxon>
        <taxon>Sinomonas</taxon>
    </lineage>
</organism>
<accession>A0AB39L2J7</accession>